<dbReference type="OMA" id="CAHVIEN"/>
<evidence type="ECO:0000313" key="1">
    <source>
        <dbReference type="EMBL" id="CDO78276.1"/>
    </source>
</evidence>
<comment type="caution">
    <text evidence="1">The sequence shown here is derived from an EMBL/GenBank/DDBJ whole genome shotgun (WGS) entry which is preliminary data.</text>
</comment>
<name>A0A060SVV0_PYCCI</name>
<sequence>MPALHTIRMSIDKSISRELDVASPSGLPGISPYFLEAILSTPHLQHLAIFGPLCHPNDVLPQDVTFDSLARLSSFIYQPMQERSVDQVLEAEKKQTSFILRGVHDHIERLIIPSASVVIDELASWQWPLLQEFSIRGERAPSSSSLSHLLIRMPRLRVACLLLANPAQGALSPACPFSLDPEYLWHDMEALAIAHPDPEDDIYSHLSHGLQELSLRCWPRHYKHYTPFREAILNEGVQWTSPLLSSSDMLRVLSKIEAPLLTFLEIEFRADSTGTQLVRHIGAAFPSLVILRIHRYRMTAHEDLPLVEIGRALSGLQQLELLMLHLDFADLPDADLFKGRGRLTPAGEKQLDDSDATLAHATNTMAPLLAPSLECIFFLQPYISSGAQWVPFRIVRPPGDQADNCVTAIYQSPDISNIPYRHLARKDE</sequence>
<dbReference type="Proteomes" id="UP000029665">
    <property type="component" value="Unassembled WGS sequence"/>
</dbReference>
<evidence type="ECO:0000313" key="2">
    <source>
        <dbReference type="Proteomes" id="UP000029665"/>
    </source>
</evidence>
<accession>A0A060SVV0</accession>
<keyword evidence="2" id="KW-1185">Reference proteome</keyword>
<evidence type="ECO:0008006" key="3">
    <source>
        <dbReference type="Google" id="ProtNLM"/>
    </source>
</evidence>
<dbReference type="EMBL" id="CCBP010000774">
    <property type="protein sequence ID" value="CDO78276.1"/>
    <property type="molecule type" value="Genomic_DNA"/>
</dbReference>
<dbReference type="OrthoDB" id="2757331at2759"/>
<protein>
    <recommendedName>
        <fullName evidence="3">F-box domain-containing protein</fullName>
    </recommendedName>
</protein>
<gene>
    <name evidence="1" type="ORF">BN946_scf184660.g3</name>
</gene>
<dbReference type="AlphaFoldDB" id="A0A060SVV0"/>
<organism evidence="1 2">
    <name type="scientific">Pycnoporus cinnabarinus</name>
    <name type="common">Cinnabar-red polypore</name>
    <name type="synonym">Trametes cinnabarina</name>
    <dbReference type="NCBI Taxonomy" id="5643"/>
    <lineage>
        <taxon>Eukaryota</taxon>
        <taxon>Fungi</taxon>
        <taxon>Dikarya</taxon>
        <taxon>Basidiomycota</taxon>
        <taxon>Agaricomycotina</taxon>
        <taxon>Agaricomycetes</taxon>
        <taxon>Polyporales</taxon>
        <taxon>Polyporaceae</taxon>
        <taxon>Trametes</taxon>
    </lineage>
</organism>
<reference evidence="1" key="1">
    <citation type="submission" date="2014-01" db="EMBL/GenBank/DDBJ databases">
        <title>The genome of the white-rot fungus Pycnoporus cinnabarinus: a basidiomycete model with a versatile arsenal for lignocellulosic biomass breakdown.</title>
        <authorList>
            <person name="Levasseur A."/>
            <person name="Lomascolo A."/>
            <person name="Ruiz-Duenas F.J."/>
            <person name="Uzan E."/>
            <person name="Piumi F."/>
            <person name="Kues U."/>
            <person name="Ram A.F.J."/>
            <person name="Murat C."/>
            <person name="Haon M."/>
            <person name="Benoit I."/>
            <person name="Arfi Y."/>
            <person name="Chevret D."/>
            <person name="Drula E."/>
            <person name="Kwon M.J."/>
            <person name="Gouret P."/>
            <person name="Lesage-Meessen L."/>
            <person name="Lombard V."/>
            <person name="Mariette J."/>
            <person name="Noirot C."/>
            <person name="Park J."/>
            <person name="Patyshakuliyeva A."/>
            <person name="Wieneger R.A.B."/>
            <person name="Wosten H.A.B."/>
            <person name="Martin F."/>
            <person name="Coutinho P.M."/>
            <person name="de Vries R."/>
            <person name="Martinez A.T."/>
            <person name="Klopp C."/>
            <person name="Pontarotti P."/>
            <person name="Henrissat B."/>
            <person name="Record E."/>
        </authorList>
    </citation>
    <scope>NUCLEOTIDE SEQUENCE [LARGE SCALE GENOMIC DNA]</scope>
    <source>
        <strain evidence="1">BRFM137</strain>
    </source>
</reference>
<proteinExistence type="predicted"/>
<dbReference type="HOGENOM" id="CLU_641143_0_0_1"/>